<gene>
    <name evidence="2" type="ORF">H9950_11135</name>
</gene>
<dbReference type="PANTHER" id="PTHR43031">
    <property type="entry name" value="FAD-DEPENDENT OXIDOREDUCTASE"/>
    <property type="match status" value="1"/>
</dbReference>
<dbReference type="SUPFAM" id="SSF52821">
    <property type="entry name" value="Rhodanese/Cell cycle control phosphatase"/>
    <property type="match status" value="1"/>
</dbReference>
<dbReference type="Proteomes" id="UP000823862">
    <property type="component" value="Unassembled WGS sequence"/>
</dbReference>
<dbReference type="PANTHER" id="PTHR43031:SF1">
    <property type="entry name" value="PYRIDINE NUCLEOTIDE-DISULPHIDE OXIDOREDUCTASE"/>
    <property type="match status" value="1"/>
</dbReference>
<accession>A0A9D2KWX7</accession>
<sequence length="128" mass="14040">MKTILTVLGAVLAFLWACQQQPGGFETLSVDDFRSLIDDPSVQRLDVRTTAEYTEGHIPGSLNINVLDSQFAPMADSLLQKDRPVAVYCRSGKRSKKAAEVLTRSGYRVYELATGFQGWQAAGGDVEK</sequence>
<reference evidence="2" key="1">
    <citation type="journal article" date="2021" name="PeerJ">
        <title>Extensive microbial diversity within the chicken gut microbiome revealed by metagenomics and culture.</title>
        <authorList>
            <person name="Gilroy R."/>
            <person name="Ravi A."/>
            <person name="Getino M."/>
            <person name="Pursley I."/>
            <person name="Horton D.L."/>
            <person name="Alikhan N.F."/>
            <person name="Baker D."/>
            <person name="Gharbi K."/>
            <person name="Hall N."/>
            <person name="Watson M."/>
            <person name="Adriaenssens E.M."/>
            <person name="Foster-Nyarko E."/>
            <person name="Jarju S."/>
            <person name="Secka A."/>
            <person name="Antonio M."/>
            <person name="Oren A."/>
            <person name="Chaudhuri R.R."/>
            <person name="La Ragione R."/>
            <person name="Hildebrand F."/>
            <person name="Pallen M.J."/>
        </authorList>
    </citation>
    <scope>NUCLEOTIDE SEQUENCE</scope>
    <source>
        <strain evidence="2">ChiHjej12B11-9795</strain>
    </source>
</reference>
<name>A0A9D2KWX7_9BACE</name>
<dbReference type="SMART" id="SM00450">
    <property type="entry name" value="RHOD"/>
    <property type="match status" value="1"/>
</dbReference>
<comment type="caution">
    <text evidence="2">The sequence shown here is derived from an EMBL/GenBank/DDBJ whole genome shotgun (WGS) entry which is preliminary data.</text>
</comment>
<dbReference type="Pfam" id="PF00581">
    <property type="entry name" value="Rhodanese"/>
    <property type="match status" value="1"/>
</dbReference>
<proteinExistence type="predicted"/>
<evidence type="ECO:0000313" key="3">
    <source>
        <dbReference type="Proteomes" id="UP000823862"/>
    </source>
</evidence>
<protein>
    <submittedName>
        <fullName evidence="2">Rhodanese-like domain-containing protein</fullName>
    </submittedName>
</protein>
<dbReference type="InterPro" id="IPR036873">
    <property type="entry name" value="Rhodanese-like_dom_sf"/>
</dbReference>
<dbReference type="EMBL" id="DWZI01000056">
    <property type="protein sequence ID" value="HJA86719.1"/>
    <property type="molecule type" value="Genomic_DNA"/>
</dbReference>
<dbReference type="PROSITE" id="PS50206">
    <property type="entry name" value="RHODANESE_3"/>
    <property type="match status" value="1"/>
</dbReference>
<feature type="domain" description="Rhodanese" evidence="1">
    <location>
        <begin position="38"/>
        <end position="128"/>
    </location>
</feature>
<evidence type="ECO:0000259" key="1">
    <source>
        <dbReference type="PROSITE" id="PS50206"/>
    </source>
</evidence>
<dbReference type="Gene3D" id="3.40.250.10">
    <property type="entry name" value="Rhodanese-like domain"/>
    <property type="match status" value="1"/>
</dbReference>
<dbReference type="CDD" id="cd00158">
    <property type="entry name" value="RHOD"/>
    <property type="match status" value="1"/>
</dbReference>
<reference evidence="2" key="2">
    <citation type="submission" date="2021-04" db="EMBL/GenBank/DDBJ databases">
        <authorList>
            <person name="Gilroy R."/>
        </authorList>
    </citation>
    <scope>NUCLEOTIDE SEQUENCE</scope>
    <source>
        <strain evidence="2">ChiHjej12B11-9795</strain>
    </source>
</reference>
<dbReference type="InterPro" id="IPR001763">
    <property type="entry name" value="Rhodanese-like_dom"/>
</dbReference>
<organism evidence="2 3">
    <name type="scientific">Candidatus Bacteroides avicola</name>
    <dbReference type="NCBI Taxonomy" id="2838468"/>
    <lineage>
        <taxon>Bacteria</taxon>
        <taxon>Pseudomonadati</taxon>
        <taxon>Bacteroidota</taxon>
        <taxon>Bacteroidia</taxon>
        <taxon>Bacteroidales</taxon>
        <taxon>Bacteroidaceae</taxon>
        <taxon>Bacteroides</taxon>
    </lineage>
</organism>
<dbReference type="InterPro" id="IPR050229">
    <property type="entry name" value="GlpE_sulfurtransferase"/>
</dbReference>
<evidence type="ECO:0000313" key="2">
    <source>
        <dbReference type="EMBL" id="HJA86719.1"/>
    </source>
</evidence>
<dbReference type="AlphaFoldDB" id="A0A9D2KWX7"/>